<keyword evidence="10" id="KW-1185">Reference proteome</keyword>
<organism evidence="10">
    <name type="scientific">Salpingoeca rosetta (strain ATCC 50818 / BSB-021)</name>
    <dbReference type="NCBI Taxonomy" id="946362"/>
    <lineage>
        <taxon>Eukaryota</taxon>
        <taxon>Choanoflagellata</taxon>
        <taxon>Craspedida</taxon>
        <taxon>Salpingoecidae</taxon>
        <taxon>Salpingoeca</taxon>
    </lineage>
</organism>
<dbReference type="eggNOG" id="KOG3037">
    <property type="taxonomic scope" value="Eukaryota"/>
</dbReference>
<feature type="domain" description="DEUBAD" evidence="7">
    <location>
        <begin position="279"/>
        <end position="388"/>
    </location>
</feature>
<evidence type="ECO:0000256" key="5">
    <source>
        <dbReference type="ARBA" id="ARBA00023242"/>
    </source>
</evidence>
<dbReference type="OrthoDB" id="340431at2759"/>
<dbReference type="Proteomes" id="UP000007799">
    <property type="component" value="Unassembled WGS sequence"/>
</dbReference>
<keyword evidence="3" id="KW-0963">Cytoplasm</keyword>
<dbReference type="GO" id="GO:0005634">
    <property type="term" value="C:nucleus"/>
    <property type="evidence" value="ECO:0007669"/>
    <property type="project" value="UniProtKB-SubCell"/>
</dbReference>
<dbReference type="STRING" id="946362.F2U8W1"/>
<name>F2U8W1_SALR5</name>
<dbReference type="GO" id="GO:0061133">
    <property type="term" value="F:endopeptidase activator activity"/>
    <property type="evidence" value="ECO:0007669"/>
    <property type="project" value="TreeGrafter"/>
</dbReference>
<accession>F2U8W1</accession>
<dbReference type="OMA" id="RSPQFMQ"/>
<dbReference type="PANTHER" id="PTHR12225">
    <property type="entry name" value="ADHESION REGULATING MOLECULE 1 110 KDA CELL MEMBRANE GLYCOPROTEIN"/>
    <property type="match status" value="1"/>
</dbReference>
<dbReference type="Pfam" id="PF16550">
    <property type="entry name" value="RPN13_C"/>
    <property type="match status" value="1"/>
</dbReference>
<dbReference type="FunCoup" id="F2U8W1">
    <property type="interactions" value="1240"/>
</dbReference>
<dbReference type="RefSeq" id="XP_004994195.1">
    <property type="nucleotide sequence ID" value="XM_004994138.1"/>
</dbReference>
<dbReference type="GO" id="GO:0008541">
    <property type="term" value="C:proteasome regulatory particle, lid subcomplex"/>
    <property type="evidence" value="ECO:0007669"/>
    <property type="project" value="TreeGrafter"/>
</dbReference>
<dbReference type="InterPro" id="IPR032368">
    <property type="entry name" value="RPN13_DEUBAD"/>
</dbReference>
<feature type="region of interest" description="Disordered" evidence="6">
    <location>
        <begin position="197"/>
        <end position="261"/>
    </location>
</feature>
<evidence type="ECO:0000256" key="3">
    <source>
        <dbReference type="ARBA" id="ARBA00022490"/>
    </source>
</evidence>
<feature type="compositionally biased region" description="Low complexity" evidence="6">
    <location>
        <begin position="197"/>
        <end position="232"/>
    </location>
</feature>
<evidence type="ECO:0000313" key="10">
    <source>
        <dbReference type="Proteomes" id="UP000007799"/>
    </source>
</evidence>
<feature type="compositionally biased region" description="Low complexity" evidence="6">
    <location>
        <begin position="239"/>
        <end position="260"/>
    </location>
</feature>
<dbReference type="GO" id="GO:0005737">
    <property type="term" value="C:cytoplasm"/>
    <property type="evidence" value="ECO:0007669"/>
    <property type="project" value="UniProtKB-SubCell"/>
</dbReference>
<dbReference type="Pfam" id="PF04683">
    <property type="entry name" value="Rpn13_ADRM1_Pru"/>
    <property type="match status" value="1"/>
</dbReference>
<reference evidence="9" key="1">
    <citation type="submission" date="2009-08" db="EMBL/GenBank/DDBJ databases">
        <title>Annotation of Salpingoeca rosetta.</title>
        <authorList>
            <consortium name="The Broad Institute Genome Sequencing Platform"/>
            <person name="Russ C."/>
            <person name="Cuomo C."/>
            <person name="Burger G."/>
            <person name="Gray M.W."/>
            <person name="Holland P.W.H."/>
            <person name="King N."/>
            <person name="Lang F.B.F."/>
            <person name="Roger A.J."/>
            <person name="Ruiz-Trillo I."/>
            <person name="Young S.K."/>
            <person name="Zeng Q."/>
            <person name="Gargeya S."/>
            <person name="Alvarado L."/>
            <person name="Berlin A."/>
            <person name="Chapman S.B."/>
            <person name="Chen Z."/>
            <person name="Freedman E."/>
            <person name="Gellesch M."/>
            <person name="Goldberg J."/>
            <person name="Griggs A."/>
            <person name="Gujja S."/>
            <person name="Heilman E."/>
            <person name="Heiman D."/>
            <person name="Howarth C."/>
            <person name="Mehta T."/>
            <person name="Neiman D."/>
            <person name="Pearson M."/>
            <person name="Roberts A."/>
            <person name="Saif S."/>
            <person name="Shea T."/>
            <person name="Shenoy N."/>
            <person name="Sisk P."/>
            <person name="Stolte C."/>
            <person name="Sykes S."/>
            <person name="White J."/>
            <person name="Yandava C."/>
            <person name="Haas B."/>
            <person name="Nusbaum C."/>
            <person name="Birren B."/>
        </authorList>
    </citation>
    <scope>NUCLEOTIDE SEQUENCE [LARGE SCALE GENOMIC DNA]</scope>
    <source>
        <strain evidence="9">ATCC 50818</strain>
    </source>
</reference>
<evidence type="ECO:0000313" key="9">
    <source>
        <dbReference type="EMBL" id="EGD73164.1"/>
    </source>
</evidence>
<evidence type="ECO:0000259" key="7">
    <source>
        <dbReference type="PROSITE" id="PS51916"/>
    </source>
</evidence>
<evidence type="ECO:0000256" key="2">
    <source>
        <dbReference type="ARBA" id="ARBA00004496"/>
    </source>
</evidence>
<keyword evidence="5" id="KW-0539">Nucleus</keyword>
<sequence>MSLFRPEPAQGAGQGQQGQRKWSAPGAPANSPIAFRAGRMKIEGNRVTPLEAKGVLYLAKDDTNLPVLCWKNRTTGVVEDEIIVLPGNQKFYKCKSAPEGSRVYYLKMSDERHFFWMQEPNADLDKDRAERLNTIMSDENLVTGSLEDFADNSGGNGGNSQANAMMQLLSGGLPGMGGNNGGMNIPPELLQQMMGLQAPPQARQSSSQQQRTQQQQQQQGSTSSPAPPTTRAAEPETPPADTTQQQQQGGEGSQSEGQQQHGDLATEGLIRGLAAEMEQQGMGEGASLTDILAPENVEILLADDEVVARLLPFLPNAETATREDILNNIRSPQYIQSLQTFTSALQSGELDTVMSQFGVDAGVAAARGGGVLGMCRAIIEQEGGSATTNSSSSGARVDTQGEDAGDDDGNDSNDDNDNDDNAMDSTQD</sequence>
<feature type="region of interest" description="Disordered" evidence="6">
    <location>
        <begin position="1"/>
        <end position="28"/>
    </location>
</feature>
<dbReference type="GeneID" id="16074774"/>
<evidence type="ECO:0000256" key="6">
    <source>
        <dbReference type="SAM" id="MobiDB-lite"/>
    </source>
</evidence>
<protein>
    <submittedName>
        <fullName evidence="9">Uncharacterized protein</fullName>
    </submittedName>
</protein>
<dbReference type="EMBL" id="GL832965">
    <property type="protein sequence ID" value="EGD73164.1"/>
    <property type="molecule type" value="Genomic_DNA"/>
</dbReference>
<proteinExistence type="predicted"/>
<feature type="compositionally biased region" description="Low complexity" evidence="6">
    <location>
        <begin position="383"/>
        <end position="395"/>
    </location>
</feature>
<feature type="domain" description="Pru" evidence="8">
    <location>
        <begin position="27"/>
        <end position="139"/>
    </location>
</feature>
<dbReference type="InterPro" id="IPR038108">
    <property type="entry name" value="RPN13_DEUBAD_sf"/>
</dbReference>
<dbReference type="InterPro" id="IPR038633">
    <property type="entry name" value="Rpn13/ADRM1_Pru_sf"/>
</dbReference>
<feature type="region of interest" description="Disordered" evidence="6">
    <location>
        <begin position="383"/>
        <end position="428"/>
    </location>
</feature>
<dbReference type="InterPro" id="IPR006773">
    <property type="entry name" value="Rpn13/ADRM1"/>
</dbReference>
<keyword evidence="4" id="KW-0647">Proteasome</keyword>
<dbReference type="PANTHER" id="PTHR12225:SF0">
    <property type="entry name" value="PROTEASOMAL UBIQUITIN RECEPTOR ADRM1"/>
    <property type="match status" value="1"/>
</dbReference>
<dbReference type="GO" id="GO:0070628">
    <property type="term" value="F:proteasome binding"/>
    <property type="evidence" value="ECO:0007669"/>
    <property type="project" value="TreeGrafter"/>
</dbReference>
<feature type="compositionally biased region" description="Acidic residues" evidence="6">
    <location>
        <begin position="400"/>
        <end position="428"/>
    </location>
</feature>
<comment type="subcellular location">
    <subcellularLocation>
        <location evidence="2">Cytoplasm</location>
    </subcellularLocation>
    <subcellularLocation>
        <location evidence="1">Nucleus</location>
    </subcellularLocation>
</comment>
<dbReference type="PROSITE" id="PS51917">
    <property type="entry name" value="PRU"/>
    <property type="match status" value="1"/>
</dbReference>
<gene>
    <name evidence="9" type="ORF">PTSG_04877</name>
</gene>
<dbReference type="InParanoid" id="F2U8W1"/>
<evidence type="ECO:0000256" key="1">
    <source>
        <dbReference type="ARBA" id="ARBA00004123"/>
    </source>
</evidence>
<dbReference type="InterPro" id="IPR044868">
    <property type="entry name" value="Rpn13/ADRM1_Pru"/>
</dbReference>
<dbReference type="Gene3D" id="2.30.29.70">
    <property type="entry name" value="Proteasomal ubiquitin receptor Rpn13/ADRM1"/>
    <property type="match status" value="1"/>
</dbReference>
<evidence type="ECO:0000256" key="4">
    <source>
        <dbReference type="ARBA" id="ARBA00022942"/>
    </source>
</evidence>
<dbReference type="AlphaFoldDB" id="F2U8W1"/>
<dbReference type="Gene3D" id="1.10.2020.20">
    <property type="match status" value="1"/>
</dbReference>
<dbReference type="PROSITE" id="PS51916">
    <property type="entry name" value="DEUBAD"/>
    <property type="match status" value="1"/>
</dbReference>
<evidence type="ECO:0000259" key="8">
    <source>
        <dbReference type="PROSITE" id="PS51917"/>
    </source>
</evidence>
<dbReference type="InterPro" id="IPR044867">
    <property type="entry name" value="DEUBAD_dom"/>
</dbReference>